<sequence length="76" mass="8207">MKGANFWVIVFFALINNGCSLLGHGEGSVGGVARSMAFKTEVGEAVEMQRSQKLNAGNPPPRHSEMISPIFQMEVV</sequence>
<evidence type="ECO:0000313" key="2">
    <source>
        <dbReference type="Proteomes" id="UP000095143"/>
    </source>
</evidence>
<reference evidence="1 2" key="1">
    <citation type="submission" date="2016-08" db="EMBL/GenBank/DDBJ databases">
        <title>Whole genome sequence of Pseudomonas graminis strain UASWS1507, a potential biological control agent for agriculture.</title>
        <authorList>
            <person name="Crovadore J."/>
            <person name="Calmin G."/>
            <person name="Chablais R."/>
            <person name="Cochard B."/>
            <person name="Lefort F."/>
        </authorList>
    </citation>
    <scope>NUCLEOTIDE SEQUENCE [LARGE SCALE GENOMIC DNA]</scope>
    <source>
        <strain evidence="1 2">UASWS1507</strain>
    </source>
</reference>
<dbReference type="Proteomes" id="UP000095143">
    <property type="component" value="Unassembled WGS sequence"/>
</dbReference>
<name>A0A1C2EFI1_9PSED</name>
<dbReference type="AlphaFoldDB" id="A0A1C2EFI1"/>
<dbReference type="EMBL" id="MDEN01000046">
    <property type="protein sequence ID" value="OCX25740.1"/>
    <property type="molecule type" value="Genomic_DNA"/>
</dbReference>
<gene>
    <name evidence="1" type="ORF">BBI10_01045</name>
</gene>
<accession>A0A1C2EFI1</accession>
<dbReference type="OrthoDB" id="7030047at2"/>
<comment type="caution">
    <text evidence="1">The sequence shown here is derived from an EMBL/GenBank/DDBJ whole genome shotgun (WGS) entry which is preliminary data.</text>
</comment>
<organism evidence="1 2">
    <name type="scientific">Pseudomonas graminis</name>
    <dbReference type="NCBI Taxonomy" id="158627"/>
    <lineage>
        <taxon>Bacteria</taxon>
        <taxon>Pseudomonadati</taxon>
        <taxon>Pseudomonadota</taxon>
        <taxon>Gammaproteobacteria</taxon>
        <taxon>Pseudomonadales</taxon>
        <taxon>Pseudomonadaceae</taxon>
        <taxon>Pseudomonas</taxon>
    </lineage>
</organism>
<proteinExistence type="predicted"/>
<protein>
    <submittedName>
        <fullName evidence="1">Uncharacterized protein</fullName>
    </submittedName>
</protein>
<evidence type="ECO:0000313" key="1">
    <source>
        <dbReference type="EMBL" id="OCX25740.1"/>
    </source>
</evidence>
<dbReference type="RefSeq" id="WP_065986169.1">
    <property type="nucleotide sequence ID" value="NZ_MDEN01000046.1"/>
</dbReference>